<keyword evidence="6" id="KW-0560">Oxidoreductase</keyword>
<dbReference type="EMBL" id="ML994038">
    <property type="protein sequence ID" value="KAF2200129.1"/>
    <property type="molecule type" value="Genomic_DNA"/>
</dbReference>
<organism evidence="7 8">
    <name type="scientific">Delitschia confertaspora ATCC 74209</name>
    <dbReference type="NCBI Taxonomy" id="1513339"/>
    <lineage>
        <taxon>Eukaryota</taxon>
        <taxon>Fungi</taxon>
        <taxon>Dikarya</taxon>
        <taxon>Ascomycota</taxon>
        <taxon>Pezizomycotina</taxon>
        <taxon>Dothideomycetes</taxon>
        <taxon>Pleosporomycetidae</taxon>
        <taxon>Pleosporales</taxon>
        <taxon>Delitschiaceae</taxon>
        <taxon>Delitschia</taxon>
    </lineage>
</organism>
<evidence type="ECO:0000256" key="2">
    <source>
        <dbReference type="ARBA" id="ARBA00010617"/>
    </source>
</evidence>
<dbReference type="GO" id="GO:0016705">
    <property type="term" value="F:oxidoreductase activity, acting on paired donors, with incorporation or reduction of molecular oxygen"/>
    <property type="evidence" value="ECO:0007669"/>
    <property type="project" value="InterPro"/>
</dbReference>
<keyword evidence="5 6" id="KW-0349">Heme</keyword>
<dbReference type="PANTHER" id="PTHR24305:SF232">
    <property type="entry name" value="P450, PUTATIVE (EUROFUNG)-RELATED"/>
    <property type="match status" value="1"/>
</dbReference>
<evidence type="ECO:0000313" key="8">
    <source>
        <dbReference type="Proteomes" id="UP000799536"/>
    </source>
</evidence>
<proteinExistence type="inferred from homology"/>
<dbReference type="Pfam" id="PF00067">
    <property type="entry name" value="p450"/>
    <property type="match status" value="1"/>
</dbReference>
<dbReference type="InterPro" id="IPR036396">
    <property type="entry name" value="Cyt_P450_sf"/>
</dbReference>
<dbReference type="InterPro" id="IPR050121">
    <property type="entry name" value="Cytochrome_P450_monoxygenase"/>
</dbReference>
<gene>
    <name evidence="7" type="ORF">GQ43DRAFT_397156</name>
</gene>
<evidence type="ECO:0000256" key="4">
    <source>
        <dbReference type="ARBA" id="ARBA00023004"/>
    </source>
</evidence>
<evidence type="ECO:0000256" key="5">
    <source>
        <dbReference type="PIRSR" id="PIRSR602401-1"/>
    </source>
</evidence>
<evidence type="ECO:0000256" key="1">
    <source>
        <dbReference type="ARBA" id="ARBA00001971"/>
    </source>
</evidence>
<dbReference type="OrthoDB" id="3934656at2759"/>
<comment type="caution">
    <text evidence="7">The sequence shown here is derived from an EMBL/GenBank/DDBJ whole genome shotgun (WGS) entry which is preliminary data.</text>
</comment>
<comment type="cofactor">
    <cofactor evidence="1 5">
        <name>heme</name>
        <dbReference type="ChEBI" id="CHEBI:30413"/>
    </cofactor>
</comment>
<dbReference type="PROSITE" id="PS00086">
    <property type="entry name" value="CYTOCHROME_P450"/>
    <property type="match status" value="1"/>
</dbReference>
<evidence type="ECO:0000313" key="7">
    <source>
        <dbReference type="EMBL" id="KAF2200129.1"/>
    </source>
</evidence>
<evidence type="ECO:0000256" key="3">
    <source>
        <dbReference type="ARBA" id="ARBA00022723"/>
    </source>
</evidence>
<name>A0A9P4JKX9_9PLEO</name>
<dbReference type="PRINTS" id="PR00463">
    <property type="entry name" value="EP450I"/>
</dbReference>
<dbReference type="GO" id="GO:0020037">
    <property type="term" value="F:heme binding"/>
    <property type="evidence" value="ECO:0007669"/>
    <property type="project" value="InterPro"/>
</dbReference>
<dbReference type="AlphaFoldDB" id="A0A9P4JKX9"/>
<dbReference type="InterPro" id="IPR002401">
    <property type="entry name" value="Cyt_P450_E_grp-I"/>
</dbReference>
<comment type="similarity">
    <text evidence="2 6">Belongs to the cytochrome P450 family.</text>
</comment>
<dbReference type="InterPro" id="IPR017972">
    <property type="entry name" value="Cyt_P450_CS"/>
</dbReference>
<dbReference type="InterPro" id="IPR001128">
    <property type="entry name" value="Cyt_P450"/>
</dbReference>
<dbReference type="GO" id="GO:0004497">
    <property type="term" value="F:monooxygenase activity"/>
    <property type="evidence" value="ECO:0007669"/>
    <property type="project" value="UniProtKB-KW"/>
</dbReference>
<sequence length="503" mass="56763">MGLVSAAITLLVTFLLAGVFYRQYMHPLSKFPGPWWLTSTSLVLALISTTGKEPELLLYLIRRYGRDRPIRITPSMLMFTRASALKDIYWDAKCNQKGNSYGTGVLGPPHIFSTLEAERHKVLRKAISNAPWTIGQLKNTWESRFDGLIDIFLGKMNEHAAAGRTVCLSDKVAEFAADIMSMISFTEPFGSVRNQRDEKRVLTEWRKGLPFFGFASRFRFFREVIIKLPVIGAWFLPKASQESGFGWLMCEADRQVSAREKAISEKPFEGKPDFLQHAIDARFPDGTGLDASQRRAHVTLLIQAGADTTATAMGSLLRFILLDNRVFARVRQEIDIAEKNGHLSSPIQYEETRQHLPYFVACVKECLRLNPPAPNLFVRVTPQGGKTIDSYFIPGGTEITSHAYSLHRDRNLYGEDAEEFNPVRWLESESKSWEFEAAQITFGMGPRGCLGKDIAIMELYKLLPELIRRFDIELTTPGKYIVMGGVGYNVGFTGKLARRKAED</sequence>
<reference evidence="7" key="1">
    <citation type="journal article" date="2020" name="Stud. Mycol.">
        <title>101 Dothideomycetes genomes: a test case for predicting lifestyles and emergence of pathogens.</title>
        <authorList>
            <person name="Haridas S."/>
            <person name="Albert R."/>
            <person name="Binder M."/>
            <person name="Bloem J."/>
            <person name="Labutti K."/>
            <person name="Salamov A."/>
            <person name="Andreopoulos B."/>
            <person name="Baker S."/>
            <person name="Barry K."/>
            <person name="Bills G."/>
            <person name="Bluhm B."/>
            <person name="Cannon C."/>
            <person name="Castanera R."/>
            <person name="Culley D."/>
            <person name="Daum C."/>
            <person name="Ezra D."/>
            <person name="Gonzalez J."/>
            <person name="Henrissat B."/>
            <person name="Kuo A."/>
            <person name="Liang C."/>
            <person name="Lipzen A."/>
            <person name="Lutzoni F."/>
            <person name="Magnuson J."/>
            <person name="Mondo S."/>
            <person name="Nolan M."/>
            <person name="Ohm R."/>
            <person name="Pangilinan J."/>
            <person name="Park H.-J."/>
            <person name="Ramirez L."/>
            <person name="Alfaro M."/>
            <person name="Sun H."/>
            <person name="Tritt A."/>
            <person name="Yoshinaga Y."/>
            <person name="Zwiers L.-H."/>
            <person name="Turgeon B."/>
            <person name="Goodwin S."/>
            <person name="Spatafora J."/>
            <person name="Crous P."/>
            <person name="Grigoriev I."/>
        </authorList>
    </citation>
    <scope>NUCLEOTIDE SEQUENCE</scope>
    <source>
        <strain evidence="7">ATCC 74209</strain>
    </source>
</reference>
<feature type="binding site" description="axial binding residue" evidence="5">
    <location>
        <position position="449"/>
    </location>
    <ligand>
        <name>heme</name>
        <dbReference type="ChEBI" id="CHEBI:30413"/>
    </ligand>
    <ligandPart>
        <name>Fe</name>
        <dbReference type="ChEBI" id="CHEBI:18248"/>
    </ligandPart>
</feature>
<dbReference type="Gene3D" id="1.10.630.10">
    <property type="entry name" value="Cytochrome P450"/>
    <property type="match status" value="1"/>
</dbReference>
<keyword evidence="6" id="KW-0503">Monooxygenase</keyword>
<keyword evidence="8" id="KW-1185">Reference proteome</keyword>
<dbReference type="SUPFAM" id="SSF48264">
    <property type="entry name" value="Cytochrome P450"/>
    <property type="match status" value="1"/>
</dbReference>
<dbReference type="PANTHER" id="PTHR24305">
    <property type="entry name" value="CYTOCHROME P450"/>
    <property type="match status" value="1"/>
</dbReference>
<protein>
    <submittedName>
        <fullName evidence="7">Cytochrome P450</fullName>
    </submittedName>
</protein>
<accession>A0A9P4JKX9</accession>
<dbReference type="PRINTS" id="PR00385">
    <property type="entry name" value="P450"/>
</dbReference>
<dbReference type="Proteomes" id="UP000799536">
    <property type="component" value="Unassembled WGS sequence"/>
</dbReference>
<dbReference type="GO" id="GO:0005506">
    <property type="term" value="F:iron ion binding"/>
    <property type="evidence" value="ECO:0007669"/>
    <property type="project" value="InterPro"/>
</dbReference>
<keyword evidence="3 5" id="KW-0479">Metal-binding</keyword>
<evidence type="ECO:0000256" key="6">
    <source>
        <dbReference type="RuleBase" id="RU000461"/>
    </source>
</evidence>
<keyword evidence="4 5" id="KW-0408">Iron</keyword>